<organism evidence="2 3">
    <name type="scientific">Oceanipulchritudo coccoides</name>
    <dbReference type="NCBI Taxonomy" id="2706888"/>
    <lineage>
        <taxon>Bacteria</taxon>
        <taxon>Pseudomonadati</taxon>
        <taxon>Verrucomicrobiota</taxon>
        <taxon>Opitutia</taxon>
        <taxon>Puniceicoccales</taxon>
        <taxon>Oceanipulchritudinaceae</taxon>
        <taxon>Oceanipulchritudo</taxon>
    </lineage>
</organism>
<dbReference type="InterPro" id="IPR021655">
    <property type="entry name" value="Put_metal-bd"/>
</dbReference>
<accession>A0A6B2M1K6</accession>
<dbReference type="EMBL" id="JAAGNX010000002">
    <property type="protein sequence ID" value="NDV62891.1"/>
    <property type="molecule type" value="Genomic_DNA"/>
</dbReference>
<protein>
    <recommendedName>
        <fullName evidence="1">LTD domain-containing protein</fullName>
    </recommendedName>
</protein>
<dbReference type="RefSeq" id="WP_163965553.1">
    <property type="nucleotide sequence ID" value="NZ_JAAGNX010000002.1"/>
</dbReference>
<dbReference type="Pfam" id="PF00932">
    <property type="entry name" value="LTD"/>
    <property type="match status" value="2"/>
</dbReference>
<proteinExistence type="predicted"/>
<gene>
    <name evidence="2" type="ORF">G0Q06_10550</name>
</gene>
<keyword evidence="3" id="KW-1185">Reference proteome</keyword>
<dbReference type="InterPro" id="IPR001322">
    <property type="entry name" value="Lamin_tail_dom"/>
</dbReference>
<dbReference type="InterPro" id="IPR036415">
    <property type="entry name" value="Lamin_tail_dom_sf"/>
</dbReference>
<evidence type="ECO:0000313" key="3">
    <source>
        <dbReference type="Proteomes" id="UP000478417"/>
    </source>
</evidence>
<evidence type="ECO:0000313" key="2">
    <source>
        <dbReference type="EMBL" id="NDV62891.1"/>
    </source>
</evidence>
<feature type="domain" description="LTD" evidence="1">
    <location>
        <begin position="518"/>
        <end position="679"/>
    </location>
</feature>
<dbReference type="SUPFAM" id="SSF74853">
    <property type="entry name" value="Lamin A/C globular tail domain"/>
    <property type="match status" value="2"/>
</dbReference>
<reference evidence="2 3" key="1">
    <citation type="submission" date="2020-02" db="EMBL/GenBank/DDBJ databases">
        <title>Albibacoteraceae fam. nov., the first described family within the subdivision 4 Verrucomicrobia.</title>
        <authorList>
            <person name="Xi F."/>
        </authorList>
    </citation>
    <scope>NUCLEOTIDE SEQUENCE [LARGE SCALE GENOMIC DNA]</scope>
    <source>
        <strain evidence="2 3">CK1056</strain>
    </source>
</reference>
<feature type="domain" description="LTD" evidence="1">
    <location>
        <begin position="344"/>
        <end position="489"/>
    </location>
</feature>
<dbReference type="PROSITE" id="PS51841">
    <property type="entry name" value="LTD"/>
    <property type="match status" value="2"/>
</dbReference>
<dbReference type="Pfam" id="PF11617">
    <property type="entry name" value="Cu-binding_MopE"/>
    <property type="match status" value="2"/>
</dbReference>
<dbReference type="AlphaFoldDB" id="A0A6B2M1K6"/>
<dbReference type="Proteomes" id="UP000478417">
    <property type="component" value="Unassembled WGS sequence"/>
</dbReference>
<sequence>MKSNGCTGSGLFVVLMGVLVSGLQAEPMHPGFTYQGVLEDAGAPADGPYDMTFTAYDNAFAGNQLNGTLVLDNVDVAGGVFSVELDFSAAIFTGEQAWLEIEVRPGASVDPADFALLGPRQKISPTPYALYSLAAGTVRHGTESRTTDPMLPSEATSLGRVAFDYNFASPPVVTVTGIYDAANPILLLPQVTNIDNDGFELVVINPVDIAYPSKTYTFNWTAVGNGSLMKSWYRDLDGDLYSDGVSIDSYDQPPGYFAGSALIRTSGDCDDGDPAINPEATEIWYDGVDQDCDGLSDYDQDYDGYDSGAHGGSDCNDLDPTVFPGAPEIPLDGIDQDCDGIDSTGLGVANLSPGDLVITEIMQNPAVVSDSQGEWFEVYNATGVVVDLSGLEIVDDLAAGFTVTGSLSVAPGDYVVFGNNGDPVTNGGAPVDYAYVNFPLGNASDTIILSYNLVEFDRVDYDGGIAFPDPSGASMSLNPTMLDALQNNAGSAWCAATSPFGAGDLGTPGSANDTCAPPPLGVADLSPGDLVITEIMQNPAVVSDSQGEWFEVYNATGSVVDLSGLGIFDNFASGFTVSGSLIVAAGDYVVFGINGDPVINGGAPVDYAYGAIFPLSNAGDTIILSYNLVEIDRVDYDGGFAFPDPSGASISLDPTKLDALQNNSGSSWCTATSQYGAGDFGTPGSANGGCP</sequence>
<evidence type="ECO:0000259" key="1">
    <source>
        <dbReference type="PROSITE" id="PS51841"/>
    </source>
</evidence>
<name>A0A6B2M1K6_9BACT</name>
<comment type="caution">
    <text evidence="2">The sequence shown here is derived from an EMBL/GenBank/DDBJ whole genome shotgun (WGS) entry which is preliminary data.</text>
</comment>